<gene>
    <name evidence="2" type="ORF">HQR01_02485</name>
</gene>
<dbReference type="RefSeq" id="WP_173212253.1">
    <property type="nucleotide sequence ID" value="NZ_CP053921.1"/>
</dbReference>
<evidence type="ECO:0000313" key="3">
    <source>
        <dbReference type="Proteomes" id="UP000504693"/>
    </source>
</evidence>
<dbReference type="EMBL" id="CP053921">
    <property type="protein sequence ID" value="QKG70326.1"/>
    <property type="molecule type" value="Genomic_DNA"/>
</dbReference>
<protein>
    <submittedName>
        <fullName evidence="2">Heavy-metal-associated domain-containing protein</fullName>
    </submittedName>
</protein>
<feature type="compositionally biased region" description="Basic and acidic residues" evidence="1">
    <location>
        <begin position="315"/>
        <end position="327"/>
    </location>
</feature>
<reference evidence="2 3" key="1">
    <citation type="submission" date="2020-05" db="EMBL/GenBank/DDBJ databases">
        <title>Erythrobacter mangrovi sp. nov., isolated from rhizosphere soil of mangrove plant (Kandelia candel).</title>
        <authorList>
            <person name="Ye Y.H."/>
        </authorList>
    </citation>
    <scope>NUCLEOTIDE SEQUENCE [LARGE SCALE GENOMIC DNA]</scope>
    <source>
        <strain evidence="2 3">EB310</strain>
    </source>
</reference>
<evidence type="ECO:0000256" key="1">
    <source>
        <dbReference type="SAM" id="MobiDB-lite"/>
    </source>
</evidence>
<sequence>MSHALSLQPALRRPGLILAGFVSACALGAVVWAQVGGDRGIAAVAASSDIEVSGIEVDETAKTGSEAREKAWDVAAKLAWKKIGGPSLPDSQISGMVSAIVIESERLGPRRYIATLGVVFDRSRAAPFLGEAGEVARSAPLLVVPVTVSAGTEMVFEQRNPWQQAWAEFQAGTSPINYVRPMGAGGDSLLVTYGQTGRRSRVWWRNVLDHFGASDVLIPIARLRYTYPGGPIEGTFTARYGPDNVVLDSFTLQAESPQKLPAMLSQAVVRFDGIFRQALADGKLKPDATLNLGSPELDPAIQRLVELGRALIERERAAREGSTERPTAESGNAITAAPVNTPPPDGSVALYTVQVATPDAAAFDGAIAAVRGTPGVRATGVRSTAIGGTSVMTVSYAGSITQLAEALQARGFTVRQGSTALSISR</sequence>
<feature type="region of interest" description="Disordered" evidence="1">
    <location>
        <begin position="315"/>
        <end position="341"/>
    </location>
</feature>
<accession>A0A7D4B9U9</accession>
<proteinExistence type="predicted"/>
<name>A0A7D4B9U9_9SPHN</name>
<dbReference type="AlphaFoldDB" id="A0A7D4B9U9"/>
<organism evidence="2 3">
    <name type="scientific">Erythrobacter mangrovi</name>
    <dbReference type="NCBI Taxonomy" id="2739433"/>
    <lineage>
        <taxon>Bacteria</taxon>
        <taxon>Pseudomonadati</taxon>
        <taxon>Pseudomonadota</taxon>
        <taxon>Alphaproteobacteria</taxon>
        <taxon>Sphingomonadales</taxon>
        <taxon>Erythrobacteraceae</taxon>
        <taxon>Erythrobacter/Porphyrobacter group</taxon>
        <taxon>Erythrobacter</taxon>
    </lineage>
</organism>
<dbReference type="Proteomes" id="UP000504693">
    <property type="component" value="Chromosome"/>
</dbReference>
<evidence type="ECO:0000313" key="2">
    <source>
        <dbReference type="EMBL" id="QKG70326.1"/>
    </source>
</evidence>
<keyword evidence="3" id="KW-1185">Reference proteome</keyword>
<dbReference type="KEGG" id="emv:HQR01_02485"/>